<gene>
    <name evidence="2" type="ORF">O4220_21370</name>
</gene>
<reference evidence="2" key="1">
    <citation type="submission" date="2022-12" db="EMBL/GenBank/DDBJ databases">
        <authorList>
            <person name="Krivoruchko A.V."/>
            <person name="Elkin A."/>
        </authorList>
    </citation>
    <scope>NUCLEOTIDE SEQUENCE</scope>
    <source>
        <strain evidence="2">IEGM 1391</strain>
    </source>
</reference>
<organism evidence="2 3">
    <name type="scientific">Rhodococcus ruber</name>
    <dbReference type="NCBI Taxonomy" id="1830"/>
    <lineage>
        <taxon>Bacteria</taxon>
        <taxon>Bacillati</taxon>
        <taxon>Actinomycetota</taxon>
        <taxon>Actinomycetes</taxon>
        <taxon>Mycobacteriales</taxon>
        <taxon>Nocardiaceae</taxon>
        <taxon>Rhodococcus</taxon>
    </lineage>
</organism>
<comment type="caution">
    <text evidence="2">The sequence shown here is derived from an EMBL/GenBank/DDBJ whole genome shotgun (WGS) entry which is preliminary data.</text>
</comment>
<evidence type="ECO:0000256" key="1">
    <source>
        <dbReference type="SAM" id="MobiDB-lite"/>
    </source>
</evidence>
<keyword evidence="3" id="KW-1185">Reference proteome</keyword>
<evidence type="ECO:0000313" key="3">
    <source>
        <dbReference type="Proteomes" id="UP001081071"/>
    </source>
</evidence>
<dbReference type="EMBL" id="JAPWIJ010000009">
    <property type="protein sequence ID" value="MCZ4521070.1"/>
    <property type="molecule type" value="Genomic_DNA"/>
</dbReference>
<dbReference type="Proteomes" id="UP001081071">
    <property type="component" value="Unassembled WGS sequence"/>
</dbReference>
<dbReference type="RefSeq" id="WP_269607492.1">
    <property type="nucleotide sequence ID" value="NZ_JAPWIJ010000009.1"/>
</dbReference>
<feature type="region of interest" description="Disordered" evidence="1">
    <location>
        <begin position="1"/>
        <end position="37"/>
    </location>
</feature>
<evidence type="ECO:0000313" key="2">
    <source>
        <dbReference type="EMBL" id="MCZ4521070.1"/>
    </source>
</evidence>
<proteinExistence type="predicted"/>
<name>A0ABT4MJB2_9NOCA</name>
<feature type="region of interest" description="Disordered" evidence="1">
    <location>
        <begin position="368"/>
        <end position="389"/>
    </location>
</feature>
<feature type="compositionally biased region" description="Basic residues" evidence="1">
    <location>
        <begin position="1"/>
        <end position="11"/>
    </location>
</feature>
<accession>A0ABT4MJB2</accession>
<protein>
    <submittedName>
        <fullName evidence="2">Uncharacterized protein</fullName>
    </submittedName>
</protein>
<sequence length="389" mass="41829">MGSKRPANRGQKRAEKTKARQRRHQQSRPAPSGSDTERIADLIDGFVEWLDESEMSEQSEAISRLVSSTLTQLSGARNGFSPSAWLPADAHLLVDAAERILQEESDTAEDTAVNLVLTSLQYLTFLDETDLWDGTPEDYAHCMEDLSDFLEGDEPDMLDADDIDLPDVSLAQELAAISALPLLPALDDIVARVADGLAVSDDAHLQRAAGSAPFDPTEVGAGVATVDYWSTAIATELIRIDGDAARPGDNAHSLAGRGAETVHELVAEHVRVQLSGDADDPDVSRSLANTFAVQTLLAAMTEELPVNNEGEDYADLEGEDLRTAQLIDHRVRSLIEQGILVRIEEVLAVPHALRPAVLDGVAEAQPFGALDDDSLDDPLVQSPEDSASS</sequence>